<protein>
    <submittedName>
        <fullName evidence="3">Uncharacterized protein</fullName>
    </submittedName>
</protein>
<dbReference type="OrthoDB" id="1939750at2759"/>
<feature type="region of interest" description="Disordered" evidence="2">
    <location>
        <begin position="109"/>
        <end position="149"/>
    </location>
</feature>
<name>A0A7J7CT11_TRIWF</name>
<dbReference type="AlphaFoldDB" id="A0A7J7CT11"/>
<evidence type="ECO:0000256" key="2">
    <source>
        <dbReference type="SAM" id="MobiDB-lite"/>
    </source>
</evidence>
<evidence type="ECO:0000313" key="3">
    <source>
        <dbReference type="EMBL" id="KAF5737128.1"/>
    </source>
</evidence>
<dbReference type="PANTHER" id="PTHR33701">
    <property type="entry name" value="TRANSMEMBRANE PROTEIN"/>
    <property type="match status" value="1"/>
</dbReference>
<dbReference type="Proteomes" id="UP000593562">
    <property type="component" value="Unassembled WGS sequence"/>
</dbReference>
<reference evidence="3 4" key="1">
    <citation type="journal article" date="2020" name="Nat. Commun.">
        <title>Genome of Tripterygium wilfordii and identification of cytochrome P450 involved in triptolide biosynthesis.</title>
        <authorList>
            <person name="Tu L."/>
            <person name="Su P."/>
            <person name="Zhang Z."/>
            <person name="Gao L."/>
            <person name="Wang J."/>
            <person name="Hu T."/>
            <person name="Zhou J."/>
            <person name="Zhang Y."/>
            <person name="Zhao Y."/>
            <person name="Liu Y."/>
            <person name="Song Y."/>
            <person name="Tong Y."/>
            <person name="Lu Y."/>
            <person name="Yang J."/>
            <person name="Xu C."/>
            <person name="Jia M."/>
            <person name="Peters R.J."/>
            <person name="Huang L."/>
            <person name="Gao W."/>
        </authorList>
    </citation>
    <scope>NUCLEOTIDE SEQUENCE [LARGE SCALE GENOMIC DNA]</scope>
    <source>
        <strain evidence="4">cv. XIE 37</strain>
        <tissue evidence="3">Leaf</tissue>
    </source>
</reference>
<keyword evidence="4" id="KW-1185">Reference proteome</keyword>
<keyword evidence="1" id="KW-0175">Coiled coil</keyword>
<sequence length="149" mass="16198">MEGDDGLRTVECLRGRLLAERQASRVATEDAQIMAKKLIQLENQLREETKLRIKAEKKLHFLMKKLGSLKMHLNSPGICGISCTSSTSTSCASSKDSFDSQITNSAISQEIKDDIGETSNSFQESATSADSTTKSEDPRLQLANGGDGE</sequence>
<accession>A0A7J7CT11</accession>
<dbReference type="PANTHER" id="PTHR33701:SF2">
    <property type="entry name" value="TRANSMEMBRANE PROTEIN"/>
    <property type="match status" value="1"/>
</dbReference>
<comment type="caution">
    <text evidence="3">The sequence shown here is derived from an EMBL/GenBank/DDBJ whole genome shotgun (WGS) entry which is preliminary data.</text>
</comment>
<gene>
    <name evidence="3" type="ORF">HS088_TW13G00006</name>
</gene>
<evidence type="ECO:0000313" key="4">
    <source>
        <dbReference type="Proteomes" id="UP000593562"/>
    </source>
</evidence>
<feature type="coiled-coil region" evidence="1">
    <location>
        <begin position="31"/>
        <end position="58"/>
    </location>
</feature>
<dbReference type="EMBL" id="JAAARO010000013">
    <property type="protein sequence ID" value="KAF5737128.1"/>
    <property type="molecule type" value="Genomic_DNA"/>
</dbReference>
<proteinExistence type="predicted"/>
<dbReference type="FunCoup" id="A0A7J7CT11">
    <property type="interactions" value="338"/>
</dbReference>
<feature type="compositionally biased region" description="Polar residues" evidence="2">
    <location>
        <begin position="117"/>
        <end position="132"/>
    </location>
</feature>
<organism evidence="3 4">
    <name type="scientific">Tripterygium wilfordii</name>
    <name type="common">Thunder God vine</name>
    <dbReference type="NCBI Taxonomy" id="458696"/>
    <lineage>
        <taxon>Eukaryota</taxon>
        <taxon>Viridiplantae</taxon>
        <taxon>Streptophyta</taxon>
        <taxon>Embryophyta</taxon>
        <taxon>Tracheophyta</taxon>
        <taxon>Spermatophyta</taxon>
        <taxon>Magnoliopsida</taxon>
        <taxon>eudicotyledons</taxon>
        <taxon>Gunneridae</taxon>
        <taxon>Pentapetalae</taxon>
        <taxon>rosids</taxon>
        <taxon>fabids</taxon>
        <taxon>Celastrales</taxon>
        <taxon>Celastraceae</taxon>
        <taxon>Tripterygium</taxon>
    </lineage>
</organism>
<dbReference type="InParanoid" id="A0A7J7CT11"/>
<evidence type="ECO:0000256" key="1">
    <source>
        <dbReference type="SAM" id="Coils"/>
    </source>
</evidence>